<dbReference type="FunFam" id="1.10.510.10:FF:000588">
    <property type="entry name" value="Calcium-dependent protein kinase 7"/>
    <property type="match status" value="1"/>
</dbReference>
<dbReference type="SMART" id="SM00054">
    <property type="entry name" value="EFh"/>
    <property type="match status" value="1"/>
</dbReference>
<feature type="compositionally biased region" description="Low complexity" evidence="6">
    <location>
        <begin position="2123"/>
        <end position="2132"/>
    </location>
</feature>
<evidence type="ECO:0000313" key="11">
    <source>
        <dbReference type="Proteomes" id="UP000195521"/>
    </source>
</evidence>
<dbReference type="OMA" id="DNLCVNF"/>
<dbReference type="GO" id="GO:0005509">
    <property type="term" value="F:calcium ion binding"/>
    <property type="evidence" value="ECO:0007669"/>
    <property type="project" value="InterPro"/>
</dbReference>
<feature type="domain" description="PH" evidence="7">
    <location>
        <begin position="1550"/>
        <end position="1650"/>
    </location>
</feature>
<evidence type="ECO:0000256" key="5">
    <source>
        <dbReference type="PROSITE-ProRule" id="PRU10141"/>
    </source>
</evidence>
<dbReference type="PROSITE" id="PS50003">
    <property type="entry name" value="PH_DOMAIN"/>
    <property type="match status" value="1"/>
</dbReference>
<feature type="region of interest" description="Disordered" evidence="6">
    <location>
        <begin position="537"/>
        <end position="606"/>
    </location>
</feature>
<dbReference type="SUPFAM" id="SSF47473">
    <property type="entry name" value="EF-hand"/>
    <property type="match status" value="1"/>
</dbReference>
<dbReference type="InterPro" id="IPR011992">
    <property type="entry name" value="EF-hand-dom_pair"/>
</dbReference>
<comment type="caution">
    <text evidence="10">The sequence shown here is derived from an EMBL/GenBank/DDBJ whole genome shotgun (WGS) entry which is preliminary data.</text>
</comment>
<dbReference type="GO" id="GO:0005524">
    <property type="term" value="F:ATP binding"/>
    <property type="evidence" value="ECO:0007669"/>
    <property type="project" value="UniProtKB-UniRule"/>
</dbReference>
<dbReference type="InterPro" id="IPR008271">
    <property type="entry name" value="Ser/Thr_kinase_AS"/>
</dbReference>
<organism evidence="10 11">
    <name type="scientific">Plasmodium gonderi</name>
    <dbReference type="NCBI Taxonomy" id="77519"/>
    <lineage>
        <taxon>Eukaryota</taxon>
        <taxon>Sar</taxon>
        <taxon>Alveolata</taxon>
        <taxon>Apicomplexa</taxon>
        <taxon>Aconoidasida</taxon>
        <taxon>Haemosporida</taxon>
        <taxon>Plasmodiidae</taxon>
        <taxon>Plasmodium</taxon>
        <taxon>Plasmodium (Plasmodium)</taxon>
    </lineage>
</organism>
<feature type="compositionally biased region" description="Polar residues" evidence="6">
    <location>
        <begin position="2031"/>
        <end position="2095"/>
    </location>
</feature>
<dbReference type="SUPFAM" id="SSF50729">
    <property type="entry name" value="PH domain-like"/>
    <property type="match status" value="1"/>
</dbReference>
<feature type="compositionally biased region" description="Basic and acidic residues" evidence="6">
    <location>
        <begin position="2141"/>
        <end position="2154"/>
    </location>
</feature>
<feature type="compositionally biased region" description="Basic and acidic residues" evidence="6">
    <location>
        <begin position="1420"/>
        <end position="1461"/>
    </location>
</feature>
<feature type="domain" description="EF-hand" evidence="9">
    <location>
        <begin position="96"/>
        <end position="131"/>
    </location>
</feature>
<dbReference type="Gene3D" id="1.10.510.10">
    <property type="entry name" value="Transferase(Phosphotransferase) domain 1"/>
    <property type="match status" value="1"/>
</dbReference>
<feature type="compositionally biased region" description="Basic and acidic residues" evidence="6">
    <location>
        <begin position="804"/>
        <end position="835"/>
    </location>
</feature>
<evidence type="ECO:0000259" key="7">
    <source>
        <dbReference type="PROSITE" id="PS50003"/>
    </source>
</evidence>
<feature type="region of interest" description="Disordered" evidence="6">
    <location>
        <begin position="1395"/>
        <end position="1466"/>
    </location>
</feature>
<accession>A0A1Y1JEQ2</accession>
<evidence type="ECO:0000256" key="1">
    <source>
        <dbReference type="ARBA" id="ARBA00022741"/>
    </source>
</evidence>
<evidence type="ECO:0000313" key="10">
    <source>
        <dbReference type="EMBL" id="GAW80999.1"/>
    </source>
</evidence>
<dbReference type="CDD" id="cd00051">
    <property type="entry name" value="EFh"/>
    <property type="match status" value="1"/>
</dbReference>
<feature type="compositionally biased region" description="Polar residues" evidence="6">
    <location>
        <begin position="933"/>
        <end position="952"/>
    </location>
</feature>
<dbReference type="SUPFAM" id="SSF56112">
    <property type="entry name" value="Protein kinase-like (PK-like)"/>
    <property type="match status" value="1"/>
</dbReference>
<feature type="region of interest" description="Disordered" evidence="6">
    <location>
        <begin position="1343"/>
        <end position="1364"/>
    </location>
</feature>
<feature type="region of interest" description="Disordered" evidence="6">
    <location>
        <begin position="370"/>
        <end position="403"/>
    </location>
</feature>
<name>A0A1Y1JEQ2_PLAGO</name>
<dbReference type="InterPro" id="IPR000719">
    <property type="entry name" value="Prot_kinase_dom"/>
</dbReference>
<feature type="compositionally biased region" description="Low complexity" evidence="6">
    <location>
        <begin position="151"/>
        <end position="160"/>
    </location>
</feature>
<feature type="binding site" evidence="5">
    <location>
        <position position="1687"/>
    </location>
    <ligand>
        <name>ATP</name>
        <dbReference type="ChEBI" id="CHEBI:30616"/>
    </ligand>
</feature>
<protein>
    <submittedName>
        <fullName evidence="10">Calcium-dependent protein kinase 7</fullName>
    </submittedName>
</protein>
<dbReference type="PROSITE" id="PS50011">
    <property type="entry name" value="PROTEIN_KINASE_DOM"/>
    <property type="match status" value="1"/>
</dbReference>
<proteinExistence type="inferred from homology"/>
<feature type="compositionally biased region" description="Basic and acidic residues" evidence="6">
    <location>
        <begin position="370"/>
        <end position="380"/>
    </location>
</feature>
<dbReference type="OrthoDB" id="40902at2759"/>
<dbReference type="FunFam" id="3.30.200.20:FF:000042">
    <property type="entry name" value="Aurora kinase A"/>
    <property type="match status" value="1"/>
</dbReference>
<dbReference type="InterPro" id="IPR011993">
    <property type="entry name" value="PH-like_dom_sf"/>
</dbReference>
<dbReference type="InterPro" id="IPR002048">
    <property type="entry name" value="EF_hand_dom"/>
</dbReference>
<feature type="compositionally biased region" description="Acidic residues" evidence="6">
    <location>
        <begin position="559"/>
        <end position="575"/>
    </location>
</feature>
<dbReference type="InterPro" id="IPR017441">
    <property type="entry name" value="Protein_kinase_ATP_BS"/>
</dbReference>
<dbReference type="PROSITE" id="PS00018">
    <property type="entry name" value="EF_HAND_1"/>
    <property type="match status" value="1"/>
</dbReference>
<evidence type="ECO:0000259" key="9">
    <source>
        <dbReference type="PROSITE" id="PS50222"/>
    </source>
</evidence>
<feature type="compositionally biased region" description="Basic and acidic residues" evidence="6">
    <location>
        <begin position="2010"/>
        <end position="2028"/>
    </location>
</feature>
<feature type="compositionally biased region" description="Basic and acidic residues" evidence="6">
    <location>
        <begin position="847"/>
        <end position="862"/>
    </location>
</feature>
<evidence type="ECO:0000256" key="4">
    <source>
        <dbReference type="ARBA" id="ARBA00024334"/>
    </source>
</evidence>
<dbReference type="PROSITE" id="PS50222">
    <property type="entry name" value="EF_HAND_2"/>
    <property type="match status" value="1"/>
</dbReference>
<feature type="region of interest" description="Disordered" evidence="6">
    <location>
        <begin position="268"/>
        <end position="302"/>
    </location>
</feature>
<comment type="similarity">
    <text evidence="4">Belongs to the protein kinase superfamily. Ser/Thr protein kinase family. CDPK subfamily.</text>
</comment>
<dbReference type="PROSITE" id="PS00108">
    <property type="entry name" value="PROTEIN_KINASE_ST"/>
    <property type="match status" value="1"/>
</dbReference>
<dbReference type="GeneID" id="39747717"/>
<dbReference type="CDD" id="cd05117">
    <property type="entry name" value="STKc_CAMK"/>
    <property type="match status" value="1"/>
</dbReference>
<keyword evidence="2" id="KW-0106">Calcium</keyword>
<dbReference type="Pfam" id="PF00069">
    <property type="entry name" value="Pkinase"/>
    <property type="match status" value="1"/>
</dbReference>
<keyword evidence="11" id="KW-1185">Reference proteome</keyword>
<keyword evidence="1 5" id="KW-0547">Nucleotide-binding</keyword>
<dbReference type="EMBL" id="BDQF01000010">
    <property type="protein sequence ID" value="GAW80999.1"/>
    <property type="molecule type" value="Genomic_DNA"/>
</dbReference>
<feature type="region of interest" description="Disordered" evidence="6">
    <location>
        <begin position="464"/>
        <end position="487"/>
    </location>
</feature>
<feature type="compositionally biased region" description="Low complexity" evidence="6">
    <location>
        <begin position="863"/>
        <end position="872"/>
    </location>
</feature>
<keyword evidence="3 5" id="KW-0067">ATP-binding</keyword>
<dbReference type="Gene3D" id="2.30.29.30">
    <property type="entry name" value="Pleckstrin-homology domain (PH domain)/Phosphotyrosine-binding domain (PTB)"/>
    <property type="match status" value="1"/>
</dbReference>
<evidence type="ECO:0000256" key="6">
    <source>
        <dbReference type="SAM" id="MobiDB-lite"/>
    </source>
</evidence>
<feature type="compositionally biased region" description="Basic and acidic residues" evidence="6">
    <location>
        <begin position="953"/>
        <end position="968"/>
    </location>
</feature>
<feature type="region of interest" description="Disordered" evidence="6">
    <location>
        <begin position="200"/>
        <end position="220"/>
    </location>
</feature>
<evidence type="ECO:0000256" key="3">
    <source>
        <dbReference type="ARBA" id="ARBA00022840"/>
    </source>
</evidence>
<dbReference type="SMART" id="SM00233">
    <property type="entry name" value="PH"/>
    <property type="match status" value="1"/>
</dbReference>
<feature type="region of interest" description="Disordered" evidence="6">
    <location>
        <begin position="779"/>
        <end position="977"/>
    </location>
</feature>
<feature type="compositionally biased region" description="Basic and acidic residues" evidence="6">
    <location>
        <begin position="576"/>
        <end position="592"/>
    </location>
</feature>
<dbReference type="InterPro" id="IPR011009">
    <property type="entry name" value="Kinase-like_dom_sf"/>
</dbReference>
<feature type="region of interest" description="Disordered" evidence="6">
    <location>
        <begin position="150"/>
        <end position="182"/>
    </location>
</feature>
<dbReference type="GO" id="GO:0004672">
    <property type="term" value="F:protein kinase activity"/>
    <property type="evidence" value="ECO:0007669"/>
    <property type="project" value="InterPro"/>
</dbReference>
<dbReference type="InterPro" id="IPR018247">
    <property type="entry name" value="EF_Hand_1_Ca_BS"/>
</dbReference>
<feature type="region of interest" description="Disordered" evidence="6">
    <location>
        <begin position="2010"/>
        <end position="2154"/>
    </location>
</feature>
<dbReference type="RefSeq" id="XP_028543588.1">
    <property type="nucleotide sequence ID" value="XM_028687787.1"/>
</dbReference>
<dbReference type="PROSITE" id="PS00107">
    <property type="entry name" value="PROTEIN_KINASE_ATP"/>
    <property type="match status" value="1"/>
</dbReference>
<feature type="compositionally biased region" description="Polar residues" evidence="6">
    <location>
        <begin position="1349"/>
        <end position="1358"/>
    </location>
</feature>
<dbReference type="Proteomes" id="UP000195521">
    <property type="component" value="Unassembled WGS sequence"/>
</dbReference>
<feature type="compositionally biased region" description="Basic and acidic residues" evidence="6">
    <location>
        <begin position="892"/>
        <end position="907"/>
    </location>
</feature>
<feature type="compositionally biased region" description="Basic and acidic residues" evidence="6">
    <location>
        <begin position="537"/>
        <end position="558"/>
    </location>
</feature>
<dbReference type="PANTHER" id="PTHR24347">
    <property type="entry name" value="SERINE/THREONINE-PROTEIN KINASE"/>
    <property type="match status" value="1"/>
</dbReference>
<keyword evidence="10" id="KW-0418">Kinase</keyword>
<feature type="domain" description="Protein kinase" evidence="8">
    <location>
        <begin position="1658"/>
        <end position="1914"/>
    </location>
</feature>
<evidence type="ECO:0000256" key="2">
    <source>
        <dbReference type="ARBA" id="ARBA00022837"/>
    </source>
</evidence>
<reference evidence="11" key="1">
    <citation type="submission" date="2017-04" db="EMBL/GenBank/DDBJ databases">
        <title>Plasmodium gonderi genome.</title>
        <authorList>
            <person name="Arisue N."/>
            <person name="Honma H."/>
            <person name="Kawai S."/>
            <person name="Tougan T."/>
            <person name="Tanabe K."/>
            <person name="Horii T."/>
        </authorList>
    </citation>
    <scope>NUCLEOTIDE SEQUENCE [LARGE SCALE GENOMIC DNA]</scope>
    <source>
        <strain evidence="11">ATCC 30045</strain>
    </source>
</reference>
<feature type="compositionally biased region" description="Low complexity" evidence="6">
    <location>
        <begin position="394"/>
        <end position="403"/>
    </location>
</feature>
<sequence length="2154" mass="246433">MGIQTEKDKEKEDQKKNFKICSKKFETDELEVLKKIFKELGSRSASGQIDKETFLQFFPLPGLWGERLFLKFNFKNTGYIDFEEFIIGIAICCRGTKSDKISVLFDIFDLNSDGYIQKSEMVAMLSNIPYIHKLKNVFFNKKNRRKKYYYDNEYNSNENPNDTEDKENSYYDSINNDEYNNDKNVEHHYRNNYGDIHAYNNGHNYMDDDDDDVNNDSNSYNDDVYSDNDAAADDENVDNFSYNHEGHCINGHVNVNGNGTSMNGNGTSMNGNGTSMNGNGTSMNGNGTSMNGNGTSMNGNNTSVNVANGTTNCSKCLKQKRRLQNRNKLLNMRELAKKIRKEKKHQLEKCIKDIRKDCYEDNNLLNNSDKISKKEKDNKSPQRCSIFKSESDDNFNTSSSSTSNASINDHIDYLNIRKKKDLKNRTKKKSTRCLTNYRNENNNRFMSSTSDSCTSNETNSFMSSDEIDSFSSNKEQRNGVGSYSRSTSDSFVSIYGYLIKNKQRTKKKKKKKKKKTMGLYREEGSIEKKCASKSIERIKVRGKENTREKNTPQRKDKSDEEEEEDEEEDVEEVSTESEHEEFQSEEHERTQNEEQEDGRKKGRKKISYNNRSDMNIYKKEEKKEKKQKLFLLEYFLPSKTARNILNDEENNDLSDKNVDVDEIVDMMLEECEFLDNDKITSIQFKSIIYKYDFFLYIFFSCLHEDIWGLQGNVLYGRDYISNFVIKSENFKSKQIDENEEVITEELYFKIRQLFIIQAPDYDCVNDNLCVNFLKEKKAEKEEKNEGEENQLHGGDEAEEGEEMDTGKEELHDEQREKREEREGVKEGQSREKGENRLYVNPQVPHSDANKYKDESVMREKNGNMENGNEVGNFSVLNKGNGERNESLSTEATGEKEKVEMEKRKVENVTEVEDGNSGNQKCPPYASPVRINEEGNQISANEKNTALGNQEKNSNSKREESCDDMEYKPPKSPLIGLSNRIKSDINKDGNQKREVFISLRENGTHAISESPGLPEYTAACEIKKEDINFSKFCEPEKSAAHVGITHVGSTHVSTTNVSTTNVSTTNAGTTNDKCNLDRKDKEENEKKKILEGKRKIAECFNDMLKNKNTLSMNGIKEDIPAFMNSRKMDCVDRNGGGMVMTLEDIKNKGGYECDFNLLTNSLNDIFSKEIVEFIQASKISFNINDVCKERNLHSKEKYKKAKRNIEKIKNYSNSSHNCKKKKKYLTNNGFTNEMVKEQKKKLSVVMGGRCCYEKGKIDEQMSEQKEKQHAEKEVMTNQEGFNKEVEQMERNQIHQQTSGIELEREENPLSINEAIKKGLLSMKLQNLDKLDLLEKLGLCSKKAESHAGEVSSTFSSKANEPNDETQEIKLPSSQLMGSNNEGGKKASCSFLRHGENMEKGQSGSVKIDPKACTSEQQNGQSEREAEGGAEGETEREAEGEAEGEAEKEVAKELEETPTEGKNELLPYEVKKKKKHELTKKHVKDVNLYSCPNCKGPFLMCPNCHGRYPRFCVNEDKIAMECEYCECEHCYFYNCIYCNFDFQKCLDMIKKNSLKEGILYKIGKHLHQFKARYYILFDNLLYYYDKQKNLKPRGFMFLEGCYVEVISKNDNINKYGFSICHKGTKQTQKRNLYVNTYEEREEWLQALYSTTKQNTLYNLYELHEQLGQGKFSTVYRGINKQTNSEFAIKVIDKRSVSIYEKELLRSEISILRLLRHPNVIYLKEIINTKETLYISMELVKGGELYDFLLTETRLSEIHANKIITQLIKTVAYLHRCGIIHRDIKPENILLTDKSRDAEIKLTDFGLSTLCAPNELLKEPCGTLAYVAPEVITLQGYNHKVDAWSIGIILYLLLSGKLPFPINKNTEMNIQKNYVLSFKDYIWKSISSSAKDLISKLLELNVEKRISANEALEHIWIKNPTAVINENSFIYKNEEINILNLQDVSVSTFNIPKYPPFHLDEEKNNEETENKNVFSFHKEDIICENNDSNDEPVIPLPYSGAPLKENVIEKVDSCQTKKDPPISDEKEEAHAENGATQNGASQNGASQNGASQNGASQNGTSQNGTSQNGASQNGTSQNGTSQNGLSQNGTEQVENKNCQGGGISNSDIKEECSQFTEEAGSEPKTNMQNNDRNNNPPIVSSSQVDKDENVKVDLNSK</sequence>
<evidence type="ECO:0000259" key="8">
    <source>
        <dbReference type="PROSITE" id="PS50011"/>
    </source>
</evidence>
<dbReference type="SMART" id="SM00220">
    <property type="entry name" value="S_TKc"/>
    <property type="match status" value="1"/>
</dbReference>
<dbReference type="Gene3D" id="1.10.238.10">
    <property type="entry name" value="EF-hand"/>
    <property type="match status" value="1"/>
</dbReference>
<keyword evidence="10" id="KW-0808">Transferase</keyword>
<dbReference type="Pfam" id="PF00169">
    <property type="entry name" value="PH"/>
    <property type="match status" value="1"/>
</dbReference>
<dbReference type="InterPro" id="IPR001849">
    <property type="entry name" value="PH_domain"/>
</dbReference>
<gene>
    <name evidence="10" type="ORF">PGO_091990</name>
</gene>